<dbReference type="Proteomes" id="UP001501455">
    <property type="component" value="Unassembled WGS sequence"/>
</dbReference>
<gene>
    <name evidence="2" type="ORF">GCM10019016_080250</name>
</gene>
<evidence type="ECO:0000256" key="1">
    <source>
        <dbReference type="SAM" id="MobiDB-lite"/>
    </source>
</evidence>
<dbReference type="InterPro" id="IPR046151">
    <property type="entry name" value="DUF6153"/>
</dbReference>
<sequence>MTRLRQFMRPHSMVRSFGLLVWAVLLGLLGMHGLGPVSGAAAAMSGHDRAAVVAHTDVMASMPGGCDHGDGGCTGHTAHADPTCASASVGGAPAMVPTLLPDVVACAEPGETRTSPDGSGPDGGRAPPSLSELQLLRI</sequence>
<proteinExistence type="predicted"/>
<accession>A0ABP6U1W0</accession>
<name>A0ABP6U1W0_9ACTN</name>
<evidence type="ECO:0000313" key="3">
    <source>
        <dbReference type="Proteomes" id="UP001501455"/>
    </source>
</evidence>
<protein>
    <submittedName>
        <fullName evidence="2">DUF6153 family protein</fullName>
    </submittedName>
</protein>
<dbReference type="Pfam" id="PF19650">
    <property type="entry name" value="DUF6153"/>
    <property type="match status" value="1"/>
</dbReference>
<organism evidence="2 3">
    <name type="scientific">Streptomyces prasinosporus</name>
    <dbReference type="NCBI Taxonomy" id="68256"/>
    <lineage>
        <taxon>Bacteria</taxon>
        <taxon>Bacillati</taxon>
        <taxon>Actinomycetota</taxon>
        <taxon>Actinomycetes</taxon>
        <taxon>Kitasatosporales</taxon>
        <taxon>Streptomycetaceae</taxon>
        <taxon>Streptomyces</taxon>
        <taxon>Streptomyces albogriseolus group</taxon>
    </lineage>
</organism>
<evidence type="ECO:0000313" key="2">
    <source>
        <dbReference type="EMBL" id="GAA3500918.1"/>
    </source>
</evidence>
<feature type="region of interest" description="Disordered" evidence="1">
    <location>
        <begin position="106"/>
        <end position="138"/>
    </location>
</feature>
<keyword evidence="3" id="KW-1185">Reference proteome</keyword>
<reference evidence="3" key="1">
    <citation type="journal article" date="2019" name="Int. J. Syst. Evol. Microbiol.">
        <title>The Global Catalogue of Microorganisms (GCM) 10K type strain sequencing project: providing services to taxonomists for standard genome sequencing and annotation.</title>
        <authorList>
            <consortium name="The Broad Institute Genomics Platform"/>
            <consortium name="The Broad Institute Genome Sequencing Center for Infectious Disease"/>
            <person name="Wu L."/>
            <person name="Ma J."/>
        </authorList>
    </citation>
    <scope>NUCLEOTIDE SEQUENCE [LARGE SCALE GENOMIC DNA]</scope>
    <source>
        <strain evidence="3">JCM 4816</strain>
    </source>
</reference>
<comment type="caution">
    <text evidence="2">The sequence shown here is derived from an EMBL/GenBank/DDBJ whole genome shotgun (WGS) entry which is preliminary data.</text>
</comment>
<dbReference type="EMBL" id="BAAAXF010000057">
    <property type="protein sequence ID" value="GAA3500918.1"/>
    <property type="molecule type" value="Genomic_DNA"/>
</dbReference>